<dbReference type="PANTHER" id="PTHR33085">
    <property type="entry name" value="OS12G0113100 PROTEIN-RELATED"/>
    <property type="match status" value="1"/>
</dbReference>
<reference evidence="1" key="1">
    <citation type="journal article" date="2019" name="BMC Genomics">
        <title>A new reference genome for Sorghum bicolor reveals high levels of sequence similarity between sweet and grain genotypes: implications for the genetics of sugar metabolism.</title>
        <authorList>
            <person name="Cooper E.A."/>
            <person name="Brenton Z.W."/>
            <person name="Flinn B.S."/>
            <person name="Jenkins J."/>
            <person name="Shu S."/>
            <person name="Flowers D."/>
            <person name="Luo F."/>
            <person name="Wang Y."/>
            <person name="Xia P."/>
            <person name="Barry K."/>
            <person name="Daum C."/>
            <person name="Lipzen A."/>
            <person name="Yoshinaga Y."/>
            <person name="Schmutz J."/>
            <person name="Saski C."/>
            <person name="Vermerris W."/>
            <person name="Kresovich S."/>
        </authorList>
    </citation>
    <scope>NUCLEOTIDE SEQUENCE</scope>
</reference>
<dbReference type="AlphaFoldDB" id="A0A921R625"/>
<reference evidence="1" key="2">
    <citation type="submission" date="2020-10" db="EMBL/GenBank/DDBJ databases">
        <authorList>
            <person name="Cooper E.A."/>
            <person name="Brenton Z.W."/>
            <person name="Flinn B.S."/>
            <person name="Jenkins J."/>
            <person name="Shu S."/>
            <person name="Flowers D."/>
            <person name="Luo F."/>
            <person name="Wang Y."/>
            <person name="Xia P."/>
            <person name="Barry K."/>
            <person name="Daum C."/>
            <person name="Lipzen A."/>
            <person name="Yoshinaga Y."/>
            <person name="Schmutz J."/>
            <person name="Saski C."/>
            <person name="Vermerris W."/>
            <person name="Kresovich S."/>
        </authorList>
    </citation>
    <scope>NUCLEOTIDE SEQUENCE</scope>
</reference>
<dbReference type="Pfam" id="PF07893">
    <property type="entry name" value="DUF1668"/>
    <property type="match status" value="1"/>
</dbReference>
<organism evidence="1 2">
    <name type="scientific">Sorghum bicolor</name>
    <name type="common">Sorghum</name>
    <name type="synonym">Sorghum vulgare</name>
    <dbReference type="NCBI Taxonomy" id="4558"/>
    <lineage>
        <taxon>Eukaryota</taxon>
        <taxon>Viridiplantae</taxon>
        <taxon>Streptophyta</taxon>
        <taxon>Embryophyta</taxon>
        <taxon>Tracheophyta</taxon>
        <taxon>Spermatophyta</taxon>
        <taxon>Magnoliopsida</taxon>
        <taxon>Liliopsida</taxon>
        <taxon>Poales</taxon>
        <taxon>Poaceae</taxon>
        <taxon>PACMAD clade</taxon>
        <taxon>Panicoideae</taxon>
        <taxon>Andropogonodae</taxon>
        <taxon>Andropogoneae</taxon>
        <taxon>Sorghinae</taxon>
        <taxon>Sorghum</taxon>
    </lineage>
</organism>
<evidence type="ECO:0000313" key="1">
    <source>
        <dbReference type="EMBL" id="KAG0534256.1"/>
    </source>
</evidence>
<name>A0A921R625_SORBI</name>
<dbReference type="InterPro" id="IPR012871">
    <property type="entry name" value="DUF1668_ORYSA"/>
</dbReference>
<proteinExistence type="predicted"/>
<gene>
    <name evidence="1" type="ORF">BDA96_04G264400</name>
</gene>
<protein>
    <submittedName>
        <fullName evidence="1">Uncharacterized protein</fullName>
    </submittedName>
</protein>
<dbReference type="EMBL" id="CM027683">
    <property type="protein sequence ID" value="KAG0534256.1"/>
    <property type="molecule type" value="Genomic_DNA"/>
</dbReference>
<sequence length="377" mass="40902">MPMPKRRAQNSQRQGKRPRPAIKKHLYLVLDDWERGYSIRQIDPDTMLCVSDSDDFCTNRDPTHLPEPAAFRFVAPALDTQFIAMGSNIVVVSSSGAAEAPTLVYDTGAAALATGPPLPGLLSGLLVAAAGGDAVYALTTLGAGLPLAFEAFSWAPRTGDAAEPGRPTHAWSWKSVAAPPPPLPPFAPEAIVSYAVHPDGRTIFVSTAARAPARGSRRGTHSFDTARREWRCHGDWVLPFHGQGFFDRELDAWVGLDEERGCVCACQVASRSTTSIAPPESDRMEEKLFCFCAAGESTRSEATLAYMGDSKFCLVESVPRPRGEEDAGLGNDRVVRVTMFGLKFDRKGKLRTTSHRTSSSYVASKHVTSFSPVAFWM</sequence>
<accession>A0A921R625</accession>
<dbReference type="Proteomes" id="UP000807115">
    <property type="component" value="Chromosome 4"/>
</dbReference>
<dbReference type="PANTHER" id="PTHR33085:SF47">
    <property type="entry name" value="OS02G0513400 PROTEIN"/>
    <property type="match status" value="1"/>
</dbReference>
<comment type="caution">
    <text evidence="1">The sequence shown here is derived from an EMBL/GenBank/DDBJ whole genome shotgun (WGS) entry which is preliminary data.</text>
</comment>
<evidence type="ECO:0000313" key="2">
    <source>
        <dbReference type="Proteomes" id="UP000807115"/>
    </source>
</evidence>